<evidence type="ECO:0000313" key="11">
    <source>
        <dbReference type="Proteomes" id="UP001201985"/>
    </source>
</evidence>
<feature type="domain" description="ABC transmembrane type-1" evidence="9">
    <location>
        <begin position="65"/>
        <end position="271"/>
    </location>
</feature>
<dbReference type="PROSITE" id="PS50928">
    <property type="entry name" value="ABC_TM1"/>
    <property type="match status" value="1"/>
</dbReference>
<dbReference type="Pfam" id="PF00528">
    <property type="entry name" value="BPD_transp_1"/>
    <property type="match status" value="1"/>
</dbReference>
<evidence type="ECO:0000259" key="9">
    <source>
        <dbReference type="PROSITE" id="PS50928"/>
    </source>
</evidence>
<feature type="transmembrane region" description="Helical" evidence="8">
    <location>
        <begin position="195"/>
        <end position="228"/>
    </location>
</feature>
<keyword evidence="11" id="KW-1185">Reference proteome</keyword>
<feature type="transmembrane region" description="Helical" evidence="8">
    <location>
        <begin position="248"/>
        <end position="271"/>
    </location>
</feature>
<keyword evidence="5 8" id="KW-0812">Transmembrane</keyword>
<feature type="transmembrane region" description="Helical" evidence="8">
    <location>
        <begin position="64"/>
        <end position="88"/>
    </location>
</feature>
<dbReference type="Proteomes" id="UP001201985">
    <property type="component" value="Unassembled WGS sequence"/>
</dbReference>
<dbReference type="SUPFAM" id="SSF161098">
    <property type="entry name" value="MetI-like"/>
    <property type="match status" value="1"/>
</dbReference>
<keyword evidence="7 8" id="KW-0472">Membrane</keyword>
<dbReference type="Gene3D" id="1.10.3720.10">
    <property type="entry name" value="MetI-like"/>
    <property type="match status" value="1"/>
</dbReference>
<feature type="transmembrane region" description="Helical" evidence="8">
    <location>
        <begin position="152"/>
        <end position="174"/>
    </location>
</feature>
<dbReference type="RefSeq" id="WP_241792703.1">
    <property type="nucleotide sequence ID" value="NZ_JALBUU010000004.1"/>
</dbReference>
<keyword evidence="3 8" id="KW-0813">Transport</keyword>
<accession>A0ABS9W2S6</accession>
<feature type="transmembrane region" description="Helical" evidence="8">
    <location>
        <begin position="100"/>
        <end position="121"/>
    </location>
</feature>
<evidence type="ECO:0000256" key="4">
    <source>
        <dbReference type="ARBA" id="ARBA00022475"/>
    </source>
</evidence>
<evidence type="ECO:0000256" key="6">
    <source>
        <dbReference type="ARBA" id="ARBA00022989"/>
    </source>
</evidence>
<protein>
    <submittedName>
        <fullName evidence="10">ABC transporter permease</fullName>
    </submittedName>
</protein>
<dbReference type="EMBL" id="JALBUU010000004">
    <property type="protein sequence ID" value="MCI0753476.1"/>
    <property type="molecule type" value="Genomic_DNA"/>
</dbReference>
<dbReference type="PANTHER" id="PTHR42929:SF5">
    <property type="entry name" value="ABC TRANSPORTER PERMEASE PROTEIN"/>
    <property type="match status" value="1"/>
</dbReference>
<dbReference type="PANTHER" id="PTHR42929">
    <property type="entry name" value="INNER MEMBRANE ABC TRANSPORTER PERMEASE PROTEIN YDCU-RELATED-RELATED"/>
    <property type="match status" value="1"/>
</dbReference>
<name>A0ABS9W2S6_9PROT</name>
<evidence type="ECO:0000256" key="8">
    <source>
        <dbReference type="RuleBase" id="RU363032"/>
    </source>
</evidence>
<evidence type="ECO:0000256" key="7">
    <source>
        <dbReference type="ARBA" id="ARBA00023136"/>
    </source>
</evidence>
<keyword evidence="4" id="KW-1003">Cell membrane</keyword>
<evidence type="ECO:0000256" key="3">
    <source>
        <dbReference type="ARBA" id="ARBA00022448"/>
    </source>
</evidence>
<comment type="subcellular location">
    <subcellularLocation>
        <location evidence="1 8">Cell membrane</location>
        <topology evidence="1 8">Multi-pass membrane protein</topology>
    </subcellularLocation>
</comment>
<evidence type="ECO:0000313" key="10">
    <source>
        <dbReference type="EMBL" id="MCI0753476.1"/>
    </source>
</evidence>
<dbReference type="InterPro" id="IPR000515">
    <property type="entry name" value="MetI-like"/>
</dbReference>
<evidence type="ECO:0000256" key="1">
    <source>
        <dbReference type="ARBA" id="ARBA00004651"/>
    </source>
</evidence>
<dbReference type="CDD" id="cd06261">
    <property type="entry name" value="TM_PBP2"/>
    <property type="match status" value="1"/>
</dbReference>
<dbReference type="InterPro" id="IPR035906">
    <property type="entry name" value="MetI-like_sf"/>
</dbReference>
<sequence length="284" mass="30922">MASASRRGQLPLSLSLLLIAPLLLLLAWSFFLPIGKLLLTSVTEPTLSLDNYRRLLVEPLYRQVIFRTLWIALICTISALLLGYPIAALMARPGHLGAKIALVCVMIPLWTSALIRSYAWIMLMQRKGVINSLLLAWDPEAMPWTMLYTNGAVLMAMTHVLLPFMVLPIASALGSISPDLPRAALNLGAGRVRTFFSVTLPLSLPGVFAGCLLVFVMSLGFYVTPALVGGPQTLMIATLIAEQATTLLNWPFAGAISCVLLVMSLGLTIAFKRLLRLDRVVAHD</sequence>
<organism evidence="10 11">
    <name type="scientific">Teichococcus vastitatis</name>
    <dbReference type="NCBI Taxonomy" id="2307076"/>
    <lineage>
        <taxon>Bacteria</taxon>
        <taxon>Pseudomonadati</taxon>
        <taxon>Pseudomonadota</taxon>
        <taxon>Alphaproteobacteria</taxon>
        <taxon>Acetobacterales</taxon>
        <taxon>Roseomonadaceae</taxon>
        <taxon>Roseomonas</taxon>
    </lineage>
</organism>
<evidence type="ECO:0000256" key="2">
    <source>
        <dbReference type="ARBA" id="ARBA00007069"/>
    </source>
</evidence>
<comment type="similarity">
    <text evidence="2">Belongs to the binding-protein-dependent transport system permease family. CysTW subfamily.</text>
</comment>
<comment type="caution">
    <text evidence="10">The sequence shown here is derived from an EMBL/GenBank/DDBJ whole genome shotgun (WGS) entry which is preliminary data.</text>
</comment>
<proteinExistence type="inferred from homology"/>
<evidence type="ECO:0000256" key="5">
    <source>
        <dbReference type="ARBA" id="ARBA00022692"/>
    </source>
</evidence>
<gene>
    <name evidence="10" type="ORF">MON41_06850</name>
</gene>
<keyword evidence="6 8" id="KW-1133">Transmembrane helix</keyword>
<reference evidence="10 11" key="1">
    <citation type="submission" date="2022-03" db="EMBL/GenBank/DDBJ databases">
        <title>Complete genome analysis of Roseomonas KG 17.1 : a prolific producer of plant growth promoters.</title>
        <authorList>
            <person name="Saadouli I."/>
            <person name="Najjari A."/>
            <person name="Mosbah A."/>
            <person name="Ouzari H.I."/>
        </authorList>
    </citation>
    <scope>NUCLEOTIDE SEQUENCE [LARGE SCALE GENOMIC DNA]</scope>
    <source>
        <strain evidence="10 11">KG17-1</strain>
    </source>
</reference>